<feature type="transmembrane region" description="Helical" evidence="2">
    <location>
        <begin position="29"/>
        <end position="52"/>
    </location>
</feature>
<evidence type="ECO:0000313" key="4">
    <source>
        <dbReference type="Proteomes" id="UP001595947"/>
    </source>
</evidence>
<feature type="transmembrane region" description="Helical" evidence="2">
    <location>
        <begin position="293"/>
        <end position="316"/>
    </location>
</feature>
<keyword evidence="2" id="KW-0812">Transmembrane</keyword>
<gene>
    <name evidence="3" type="ORF">ACFPBZ_17170</name>
</gene>
<feature type="transmembrane region" description="Helical" evidence="2">
    <location>
        <begin position="59"/>
        <end position="80"/>
    </location>
</feature>
<feature type="compositionally biased region" description="Pro residues" evidence="1">
    <location>
        <begin position="378"/>
        <end position="392"/>
    </location>
</feature>
<accession>A0ABV9YP90</accession>
<evidence type="ECO:0008006" key="5">
    <source>
        <dbReference type="Google" id="ProtNLM"/>
    </source>
</evidence>
<feature type="transmembrane region" description="Helical" evidence="2">
    <location>
        <begin position="216"/>
        <end position="247"/>
    </location>
</feature>
<comment type="caution">
    <text evidence="3">The sequence shown here is derived from an EMBL/GenBank/DDBJ whole genome shotgun (WGS) entry which is preliminary data.</text>
</comment>
<evidence type="ECO:0000256" key="2">
    <source>
        <dbReference type="SAM" id="Phobius"/>
    </source>
</evidence>
<proteinExistence type="predicted"/>
<dbReference type="RefSeq" id="WP_378037297.1">
    <property type="nucleotide sequence ID" value="NZ_JBHSIV010000018.1"/>
</dbReference>
<feature type="region of interest" description="Disordered" evidence="1">
    <location>
        <begin position="376"/>
        <end position="409"/>
    </location>
</feature>
<dbReference type="EMBL" id="JBHSIV010000018">
    <property type="protein sequence ID" value="MFC5063954.1"/>
    <property type="molecule type" value="Genomic_DNA"/>
</dbReference>
<evidence type="ECO:0000256" key="1">
    <source>
        <dbReference type="SAM" id="MobiDB-lite"/>
    </source>
</evidence>
<name>A0ABV9YP90_9PSEU</name>
<organism evidence="3 4">
    <name type="scientific">Actinomycetospora atypica</name>
    <dbReference type="NCBI Taxonomy" id="1290095"/>
    <lineage>
        <taxon>Bacteria</taxon>
        <taxon>Bacillati</taxon>
        <taxon>Actinomycetota</taxon>
        <taxon>Actinomycetes</taxon>
        <taxon>Pseudonocardiales</taxon>
        <taxon>Pseudonocardiaceae</taxon>
        <taxon>Actinomycetospora</taxon>
    </lineage>
</organism>
<keyword evidence="4" id="KW-1185">Reference proteome</keyword>
<sequence length="409" mass="41452">MARLSGLLVLALMLAVVSSFTTFSLGAQGGTAAYTVGAVVVLAVLVPAAAPALRRTPSWALWALVVLVLTALVTAFVLGVPDGYRAAFGAGSDRADALDVVLTRLSEGLYPYAASTYVGNPISPLPGSFVLAAPFWWATGDASWQNVLWLVLLLGLVNGGPRLRPVPTVLWALVVVGGLEVLREFVVGDDLVWSAVPAALAVAWLLRCAHGPTPRLVVAALLVGLTTCTRPHLVLVLVAAAVAVGVLAGLRRALLVGGLAAAVWAVLIAPFLTGGLARFSPVHVAAKVTGDRAITPGIVVVAVVALAVVVGAAWWLRASSAVAVGWLGAAVLFAPSVLSFAHALVAGAWGELDLTLGSAGVPFALWAVAAREVATAPDGPPARPSVAPPRAGPPHGDHARGAAIPAAPP</sequence>
<evidence type="ECO:0000313" key="3">
    <source>
        <dbReference type="EMBL" id="MFC5063954.1"/>
    </source>
</evidence>
<feature type="transmembrane region" description="Helical" evidence="2">
    <location>
        <begin position="169"/>
        <end position="186"/>
    </location>
</feature>
<feature type="transmembrane region" description="Helical" evidence="2">
    <location>
        <begin position="135"/>
        <end position="157"/>
    </location>
</feature>
<keyword evidence="2" id="KW-1133">Transmembrane helix</keyword>
<protein>
    <recommendedName>
        <fullName evidence="5">DUF2029 domain-containing protein</fullName>
    </recommendedName>
</protein>
<keyword evidence="2" id="KW-0472">Membrane</keyword>
<feature type="transmembrane region" description="Helical" evidence="2">
    <location>
        <begin position="253"/>
        <end position="272"/>
    </location>
</feature>
<dbReference type="Proteomes" id="UP001595947">
    <property type="component" value="Unassembled WGS sequence"/>
</dbReference>
<feature type="transmembrane region" description="Helical" evidence="2">
    <location>
        <begin position="322"/>
        <end position="345"/>
    </location>
</feature>
<reference evidence="4" key="1">
    <citation type="journal article" date="2019" name="Int. J. Syst. Evol. Microbiol.">
        <title>The Global Catalogue of Microorganisms (GCM) 10K type strain sequencing project: providing services to taxonomists for standard genome sequencing and annotation.</title>
        <authorList>
            <consortium name="The Broad Institute Genomics Platform"/>
            <consortium name="The Broad Institute Genome Sequencing Center for Infectious Disease"/>
            <person name="Wu L."/>
            <person name="Ma J."/>
        </authorList>
    </citation>
    <scope>NUCLEOTIDE SEQUENCE [LARGE SCALE GENOMIC DNA]</scope>
    <source>
        <strain evidence="4">CGMCC 4.7093</strain>
    </source>
</reference>